<sequence length="492" mass="53483">MSNFFIAYPEILLALVATAVLLLELCRKDAQRSVIHAVSLLGLAGAGILTANQLHSGLMLETFNEMFVSDPMGNLAKMFAYICVAATFVYGQRYAADRGFLHGEYYSLSLFALVGQMIMISSHHLVALYMGLELQALSLYAMAALRRDHVRSIEAAMKYFILGAIASGFMLFGISMIYGATGGALDIQQIAGTIASGKVQNQVLVFGLVFLVAGVAFKLGVVPFHMWVPDVYQGSPTAVTLMISAAPKIAAFIMVVRIFVEGLPSLVVDWSSMFASMAVVSFALGNLSAIRQKNFKRMLAYSGISHMGFVLLGFLATKPSLDEFAWLSGVGAGFYYVIIYAITTLAGFGVILAMSAQGFEADQLDDLKGLNHRNPWLAFLVLIIMFSLAGIPPLVGFLAKFVIIQGLVLAGHNMLAVIAVLFSLIGAFYYLRVVKLMYFDKPETDSKIEFSLSHHWVLSLNVLFLLALGFMPWLASGLLNMAFNTVLKSLGQ</sequence>
<keyword evidence="5" id="KW-0813">Transport</keyword>
<feature type="transmembrane region" description="Helical" evidence="5">
    <location>
        <begin position="299"/>
        <end position="321"/>
    </location>
</feature>
<dbReference type="EC" id="7.1.1.-" evidence="5"/>
<feature type="transmembrane region" description="Helical" evidence="5">
    <location>
        <begin position="409"/>
        <end position="431"/>
    </location>
</feature>
<feature type="domain" description="NADH:quinone oxidoreductase/Mrp antiporter transmembrane" evidence="7">
    <location>
        <begin position="122"/>
        <end position="425"/>
    </location>
</feature>
<evidence type="ECO:0000256" key="3">
    <source>
        <dbReference type="ARBA" id="ARBA00022989"/>
    </source>
</evidence>
<dbReference type="EMBL" id="BMZG01000010">
    <property type="protein sequence ID" value="GHA77701.1"/>
    <property type="molecule type" value="Genomic_DNA"/>
</dbReference>
<feature type="transmembrane region" description="Helical" evidence="5">
    <location>
        <begin position="126"/>
        <end position="145"/>
    </location>
</feature>
<feature type="transmembrane region" description="Helical" evidence="5">
    <location>
        <begin position="33"/>
        <end position="54"/>
    </location>
</feature>
<comment type="subunit">
    <text evidence="5">NDH-1 is composed of 14 different subunits. Subunits NuoA, H, J, K, L, M, N constitute the membrane sector of the complex.</text>
</comment>
<evidence type="ECO:0000256" key="2">
    <source>
        <dbReference type="ARBA" id="ARBA00022692"/>
    </source>
</evidence>
<dbReference type="GO" id="GO:0042773">
    <property type="term" value="P:ATP synthesis coupled electron transport"/>
    <property type="evidence" value="ECO:0007669"/>
    <property type="project" value="InterPro"/>
</dbReference>
<keyword evidence="9" id="KW-1185">Reference proteome</keyword>
<accession>A0A8J3FZV1</accession>
<feature type="transmembrane region" description="Helical" evidence="5">
    <location>
        <begin position="333"/>
        <end position="355"/>
    </location>
</feature>
<gene>
    <name evidence="5 8" type="primary">nuoN</name>
    <name evidence="8" type="ORF">GCM10009007_18320</name>
</gene>
<feature type="transmembrane region" description="Helical" evidence="5">
    <location>
        <begin position="74"/>
        <end position="91"/>
    </location>
</feature>
<dbReference type="HAMAP" id="MF_00445">
    <property type="entry name" value="NDH1_NuoN_1"/>
    <property type="match status" value="1"/>
</dbReference>
<comment type="caution">
    <text evidence="8">The sequence shown here is derived from an EMBL/GenBank/DDBJ whole genome shotgun (WGS) entry which is preliminary data.</text>
</comment>
<keyword evidence="3 5" id="KW-1133">Transmembrane helix</keyword>
<dbReference type="GO" id="GO:0005886">
    <property type="term" value="C:plasma membrane"/>
    <property type="evidence" value="ECO:0007669"/>
    <property type="project" value="UniProtKB-SubCell"/>
</dbReference>
<comment type="catalytic activity">
    <reaction evidence="5">
        <text>a quinone + NADH + 5 H(+)(in) = a quinol + NAD(+) + 4 H(+)(out)</text>
        <dbReference type="Rhea" id="RHEA:57888"/>
        <dbReference type="ChEBI" id="CHEBI:15378"/>
        <dbReference type="ChEBI" id="CHEBI:24646"/>
        <dbReference type="ChEBI" id="CHEBI:57540"/>
        <dbReference type="ChEBI" id="CHEBI:57945"/>
        <dbReference type="ChEBI" id="CHEBI:132124"/>
    </reaction>
</comment>
<protein>
    <recommendedName>
        <fullName evidence="5">NADH-quinone oxidoreductase subunit N</fullName>
        <ecNumber evidence="5">7.1.1.-</ecNumber>
    </recommendedName>
    <alternativeName>
        <fullName evidence="5">NADH dehydrogenase I subunit N</fullName>
    </alternativeName>
    <alternativeName>
        <fullName evidence="5">NDH-1 subunit N</fullName>
    </alternativeName>
</protein>
<dbReference type="GO" id="GO:0012505">
    <property type="term" value="C:endomembrane system"/>
    <property type="evidence" value="ECO:0007669"/>
    <property type="project" value="UniProtKB-SubCell"/>
</dbReference>
<feature type="transmembrane region" description="Helical" evidence="5">
    <location>
        <begin position="203"/>
        <end position="227"/>
    </location>
</feature>
<keyword evidence="5" id="KW-0874">Quinone</keyword>
<dbReference type="AlphaFoldDB" id="A0A8J3FZV1"/>
<dbReference type="InterPro" id="IPR010096">
    <property type="entry name" value="NADH-Q_OxRdtase_suN/2"/>
</dbReference>
<feature type="transmembrane region" description="Helical" evidence="5">
    <location>
        <begin position="157"/>
        <end position="178"/>
    </location>
</feature>
<dbReference type="NCBIfam" id="TIGR01770">
    <property type="entry name" value="NDH_I_N"/>
    <property type="match status" value="1"/>
</dbReference>
<dbReference type="GO" id="GO:0008137">
    <property type="term" value="F:NADH dehydrogenase (ubiquinone) activity"/>
    <property type="evidence" value="ECO:0007669"/>
    <property type="project" value="InterPro"/>
</dbReference>
<comment type="similarity">
    <text evidence="5">Belongs to the complex I subunit 2 family.</text>
</comment>
<dbReference type="RefSeq" id="WP_189493665.1">
    <property type="nucleotide sequence ID" value="NZ_BMZG01000010.1"/>
</dbReference>
<proteinExistence type="inferred from homology"/>
<evidence type="ECO:0000256" key="4">
    <source>
        <dbReference type="ARBA" id="ARBA00023136"/>
    </source>
</evidence>
<evidence type="ECO:0000259" key="7">
    <source>
        <dbReference type="Pfam" id="PF00361"/>
    </source>
</evidence>
<keyword evidence="2 5" id="KW-0812">Transmembrane</keyword>
<feature type="transmembrane region" description="Helical" evidence="5">
    <location>
        <begin position="6"/>
        <end position="26"/>
    </location>
</feature>
<evidence type="ECO:0000313" key="8">
    <source>
        <dbReference type="EMBL" id="GHA77701.1"/>
    </source>
</evidence>
<feature type="transmembrane region" description="Helical" evidence="5">
    <location>
        <begin position="376"/>
        <end position="403"/>
    </location>
</feature>
<dbReference type="GO" id="GO:0048038">
    <property type="term" value="F:quinone binding"/>
    <property type="evidence" value="ECO:0007669"/>
    <property type="project" value="UniProtKB-KW"/>
</dbReference>
<name>A0A8J3FZV1_9BURK</name>
<dbReference type="GO" id="GO:0050136">
    <property type="term" value="F:NADH dehydrogenase (quinone) (non-electrogenic) activity"/>
    <property type="evidence" value="ECO:0007669"/>
    <property type="project" value="UniProtKB-UniRule"/>
</dbReference>
<feature type="transmembrane region" description="Helical" evidence="5">
    <location>
        <begin position="239"/>
        <end position="260"/>
    </location>
</feature>
<dbReference type="PANTHER" id="PTHR22773">
    <property type="entry name" value="NADH DEHYDROGENASE"/>
    <property type="match status" value="1"/>
</dbReference>
<reference evidence="8" key="2">
    <citation type="submission" date="2020-09" db="EMBL/GenBank/DDBJ databases">
        <authorList>
            <person name="Sun Q."/>
            <person name="Kim S."/>
        </authorList>
    </citation>
    <scope>NUCLEOTIDE SEQUENCE</scope>
    <source>
        <strain evidence="8">KCTC 32501</strain>
    </source>
</reference>
<reference evidence="8" key="1">
    <citation type="journal article" date="2014" name="Int. J. Syst. Evol. Microbiol.">
        <title>Complete genome sequence of Corynebacterium casei LMG S-19264T (=DSM 44701T), isolated from a smear-ripened cheese.</title>
        <authorList>
            <consortium name="US DOE Joint Genome Institute (JGI-PGF)"/>
            <person name="Walter F."/>
            <person name="Albersmeier A."/>
            <person name="Kalinowski J."/>
            <person name="Ruckert C."/>
        </authorList>
    </citation>
    <scope>NUCLEOTIDE SEQUENCE</scope>
    <source>
        <strain evidence="8">KCTC 32501</strain>
    </source>
</reference>
<keyword evidence="5" id="KW-0830">Ubiquinone</keyword>
<feature type="transmembrane region" description="Helical" evidence="5">
    <location>
        <begin position="266"/>
        <end position="287"/>
    </location>
</feature>
<dbReference type="Proteomes" id="UP000614287">
    <property type="component" value="Unassembled WGS sequence"/>
</dbReference>
<organism evidence="8 9">
    <name type="scientific">Formosimonas limnophila</name>
    <dbReference type="NCBI Taxonomy" id="1384487"/>
    <lineage>
        <taxon>Bacteria</taxon>
        <taxon>Pseudomonadati</taxon>
        <taxon>Pseudomonadota</taxon>
        <taxon>Betaproteobacteria</taxon>
        <taxon>Burkholderiales</taxon>
        <taxon>Burkholderiaceae</taxon>
        <taxon>Formosimonas</taxon>
    </lineage>
</organism>
<evidence type="ECO:0000256" key="6">
    <source>
        <dbReference type="RuleBase" id="RU000320"/>
    </source>
</evidence>
<keyword evidence="5" id="KW-1278">Translocase</keyword>
<keyword evidence="5" id="KW-1003">Cell membrane</keyword>
<keyword evidence="4 5" id="KW-0472">Membrane</keyword>
<evidence type="ECO:0000313" key="9">
    <source>
        <dbReference type="Proteomes" id="UP000614287"/>
    </source>
</evidence>
<comment type="function">
    <text evidence="5">NDH-1 shuttles electrons from NADH, via FMN and iron-sulfur (Fe-S) centers, to quinones in the respiratory chain. The immediate electron acceptor for the enzyme in this species is believed to be ubiquinone. Couples the redox reaction to proton translocation (for every two electrons transferred, four hydrogen ions are translocated across the cytoplasmic membrane), and thus conserves the redox energy in a proton gradient.</text>
</comment>
<comment type="subcellular location">
    <subcellularLocation>
        <location evidence="5">Cell membrane</location>
        <topology evidence="5">Multi-pass membrane protein</topology>
    </subcellularLocation>
    <subcellularLocation>
        <location evidence="1">Endomembrane system</location>
        <topology evidence="1">Multi-pass membrane protein</topology>
    </subcellularLocation>
    <subcellularLocation>
        <location evidence="6">Membrane</location>
        <topology evidence="6">Multi-pass membrane protein</topology>
    </subcellularLocation>
</comment>
<dbReference type="Pfam" id="PF00361">
    <property type="entry name" value="Proton_antipo_M"/>
    <property type="match status" value="1"/>
</dbReference>
<dbReference type="InterPro" id="IPR001750">
    <property type="entry name" value="ND/Mrp_TM"/>
</dbReference>
<evidence type="ECO:0000256" key="1">
    <source>
        <dbReference type="ARBA" id="ARBA00004127"/>
    </source>
</evidence>
<evidence type="ECO:0000256" key="5">
    <source>
        <dbReference type="HAMAP-Rule" id="MF_00445"/>
    </source>
</evidence>
<feature type="transmembrane region" description="Helical" evidence="5">
    <location>
        <begin position="452"/>
        <end position="475"/>
    </location>
</feature>
<dbReference type="NCBIfam" id="NF004442">
    <property type="entry name" value="PRK05777.1-5"/>
    <property type="match status" value="1"/>
</dbReference>
<feature type="transmembrane region" description="Helical" evidence="5">
    <location>
        <begin position="103"/>
        <end position="120"/>
    </location>
</feature>
<keyword evidence="5" id="KW-0520">NAD</keyword>